<proteinExistence type="predicted"/>
<evidence type="ECO:0000313" key="2">
    <source>
        <dbReference type="Proteomes" id="UP000027153"/>
    </source>
</evidence>
<gene>
    <name evidence="1" type="ORF">ANME2D_02243</name>
</gene>
<dbReference type="AlphaFoldDB" id="A0A062UWZ1"/>
<reference evidence="1 2" key="1">
    <citation type="journal article" date="2013" name="Nature">
        <title>Anaerobic oxidation of methane coupled to nitrate reduction in a novel archaeal lineage.</title>
        <authorList>
            <person name="Haroon M.F."/>
            <person name="Hu S."/>
            <person name="Shi Y."/>
            <person name="Imelfort M."/>
            <person name="Keller J."/>
            <person name="Hugenholtz P."/>
            <person name="Yuan Z."/>
            <person name="Tyson G.W."/>
        </authorList>
    </citation>
    <scope>NUCLEOTIDE SEQUENCE [LARGE SCALE GENOMIC DNA]</scope>
    <source>
        <strain evidence="1 2">ANME-2d</strain>
    </source>
</reference>
<accession>A0A062UWZ1</accession>
<organism evidence="1 2">
    <name type="scientific">Candidatus Methanoperedens nitratireducens</name>
    <dbReference type="NCBI Taxonomy" id="1392998"/>
    <lineage>
        <taxon>Archaea</taxon>
        <taxon>Methanobacteriati</taxon>
        <taxon>Methanobacteriota</taxon>
        <taxon>Stenosarchaea group</taxon>
        <taxon>Methanomicrobia</taxon>
        <taxon>Methanosarcinales</taxon>
        <taxon>ANME-2 cluster</taxon>
        <taxon>Candidatus Methanoperedentaceae</taxon>
        <taxon>Candidatus Methanoperedens</taxon>
    </lineage>
</organism>
<protein>
    <submittedName>
        <fullName evidence="1">Uncharacterized protein</fullName>
    </submittedName>
</protein>
<dbReference type="RefSeq" id="WP_048091498.1">
    <property type="nucleotide sequence ID" value="NZ_JMIY01000005.1"/>
</dbReference>
<dbReference type="Proteomes" id="UP000027153">
    <property type="component" value="Unassembled WGS sequence"/>
</dbReference>
<dbReference type="EMBL" id="JMIY01000005">
    <property type="protein sequence ID" value="KCZ71511.1"/>
    <property type="molecule type" value="Genomic_DNA"/>
</dbReference>
<name>A0A062UWZ1_9EURY</name>
<evidence type="ECO:0000313" key="1">
    <source>
        <dbReference type="EMBL" id="KCZ71511.1"/>
    </source>
</evidence>
<dbReference type="OrthoDB" id="121531at2157"/>
<comment type="caution">
    <text evidence="1">The sequence shown here is derived from an EMBL/GenBank/DDBJ whole genome shotgun (WGS) entry which is preliminary data.</text>
</comment>
<sequence>MSEAINSKEILHELRAIREDLDYIKSHMVDIDSILTEEDYLSLQEYRKEKASDILTSHEDLKNELGI</sequence>
<keyword evidence="2" id="KW-1185">Reference proteome</keyword>